<keyword evidence="1" id="KW-1133">Transmembrane helix</keyword>
<dbReference type="RefSeq" id="XP_001712640.1">
    <property type="nucleotide sequence ID" value="XM_001712588.1"/>
</dbReference>
<dbReference type="EMBL" id="CP000883">
    <property type="protein sequence ID" value="ABW98315.1"/>
    <property type="molecule type" value="Genomic_DNA"/>
</dbReference>
<evidence type="ECO:0000256" key="1">
    <source>
        <dbReference type="SAM" id="Phobius"/>
    </source>
</evidence>
<dbReference type="AlphaFoldDB" id="A9BLD2"/>
<accession>A9BLD2</accession>
<evidence type="ECO:0000313" key="3">
    <source>
        <dbReference type="Proteomes" id="UP000243127"/>
    </source>
</evidence>
<keyword evidence="1" id="KW-0812">Transmembrane</keyword>
<geneLocation type="nucleomorph" evidence="2"/>
<dbReference type="Proteomes" id="UP000243127">
    <property type="component" value="Nucleomorph 3"/>
</dbReference>
<keyword evidence="1" id="KW-0472">Membrane</keyword>
<keyword evidence="2" id="KW-0542">Nucleomorph</keyword>
<dbReference type="GeneID" id="5739508"/>
<evidence type="ECO:0000313" key="2">
    <source>
        <dbReference type="EMBL" id="ABW98315.1"/>
    </source>
</evidence>
<organism evidence="2 3">
    <name type="scientific">Hemiselmis andersenii</name>
    <name type="common">Cryptophyte alga</name>
    <dbReference type="NCBI Taxonomy" id="464988"/>
    <lineage>
        <taxon>Eukaryota</taxon>
        <taxon>Cryptophyceae</taxon>
        <taxon>Cryptomonadales</taxon>
        <taxon>Hemiselmidaceae</taxon>
        <taxon>Hemiselmis</taxon>
    </lineage>
</organism>
<gene>
    <name evidence="2" type="ORF">HAN_3g514</name>
</gene>
<reference evidence="2 3" key="1">
    <citation type="journal article" date="2007" name="Proc. Natl. Acad. Sci. U.S.A.">
        <title>Nucleomorph genome of Hemiselmis andersenii reveals complete intron loss and compaction as a driver of protein structure and function.</title>
        <authorList>
            <person name="Lane C.E."/>
            <person name="van den Heuvel K."/>
            <person name="Kozera C."/>
            <person name="Curtis B.A."/>
            <person name="Parsons B.J."/>
            <person name="Bowman S."/>
            <person name="Archibald J.M."/>
        </authorList>
    </citation>
    <scope>NUCLEOTIDE SEQUENCE [LARGE SCALE GENOMIC DNA]</scope>
    <source>
        <strain evidence="2 3">CCMP644</strain>
    </source>
</reference>
<feature type="transmembrane region" description="Helical" evidence="1">
    <location>
        <begin position="112"/>
        <end position="130"/>
    </location>
</feature>
<proteinExistence type="predicted"/>
<name>A9BLD2_HEMAN</name>
<sequence length="179" mass="22531">MRVLNFLTFFETFFQNNSYSYFLFEKSNVRQSRKNFFLIRKAKQDEKFFLFFLFQKKNLLKKNLLRQITILSIFKEEEKHFFLILFFKKKYTILKYLNIFLDQKKKKILKNFDFSIFFSILFNFLTQIIFKKNFHNPIKKYKVIYQNKKDYFKREKLLKKLFFLKLTETNFFFLLKKLK</sequence>
<protein>
    <submittedName>
        <fullName evidence="2">Uncharacterized protein</fullName>
    </submittedName>
</protein>